<dbReference type="InterPro" id="IPR045339">
    <property type="entry name" value="DUF6534"/>
</dbReference>
<dbReference type="Proteomes" id="UP001221757">
    <property type="component" value="Unassembled WGS sequence"/>
</dbReference>
<feature type="transmembrane region" description="Helical" evidence="2">
    <location>
        <begin position="193"/>
        <end position="213"/>
    </location>
</feature>
<evidence type="ECO:0000256" key="2">
    <source>
        <dbReference type="SAM" id="Phobius"/>
    </source>
</evidence>
<evidence type="ECO:0000313" key="4">
    <source>
        <dbReference type="EMBL" id="KAJ7702659.1"/>
    </source>
</evidence>
<accession>A0AAD7GQY3</accession>
<keyword evidence="2" id="KW-0472">Membrane</keyword>
<keyword evidence="2" id="KW-0812">Transmembrane</keyword>
<feature type="transmembrane region" description="Helical" evidence="2">
    <location>
        <begin position="154"/>
        <end position="173"/>
    </location>
</feature>
<name>A0AAD7GQY3_MYCRO</name>
<evidence type="ECO:0000256" key="1">
    <source>
        <dbReference type="SAM" id="MobiDB-lite"/>
    </source>
</evidence>
<protein>
    <recommendedName>
        <fullName evidence="3">DUF6534 domain-containing protein</fullName>
    </recommendedName>
</protein>
<keyword evidence="2" id="KW-1133">Transmembrane helix</keyword>
<dbReference type="AlphaFoldDB" id="A0AAD7GQY3"/>
<feature type="region of interest" description="Disordered" evidence="1">
    <location>
        <begin position="256"/>
        <end position="275"/>
    </location>
</feature>
<dbReference type="Pfam" id="PF20152">
    <property type="entry name" value="DUF6534"/>
    <property type="match status" value="1"/>
</dbReference>
<organism evidence="4 5">
    <name type="scientific">Mycena rosella</name>
    <name type="common">Pink bonnet</name>
    <name type="synonym">Agaricus rosellus</name>
    <dbReference type="NCBI Taxonomy" id="1033263"/>
    <lineage>
        <taxon>Eukaryota</taxon>
        <taxon>Fungi</taxon>
        <taxon>Dikarya</taxon>
        <taxon>Basidiomycota</taxon>
        <taxon>Agaricomycotina</taxon>
        <taxon>Agaricomycetes</taxon>
        <taxon>Agaricomycetidae</taxon>
        <taxon>Agaricales</taxon>
        <taxon>Marasmiineae</taxon>
        <taxon>Mycenaceae</taxon>
        <taxon>Mycena</taxon>
    </lineage>
</organism>
<evidence type="ECO:0000313" key="5">
    <source>
        <dbReference type="Proteomes" id="UP001221757"/>
    </source>
</evidence>
<keyword evidence="5" id="KW-1185">Reference proteome</keyword>
<feature type="transmembrane region" description="Helical" evidence="2">
    <location>
        <begin position="84"/>
        <end position="103"/>
    </location>
</feature>
<gene>
    <name evidence="4" type="ORF">B0H17DRAFT_118359</name>
</gene>
<proteinExistence type="predicted"/>
<comment type="caution">
    <text evidence="4">The sequence shown here is derived from an EMBL/GenBank/DDBJ whole genome shotgun (WGS) entry which is preliminary data.</text>
</comment>
<feature type="transmembrane region" description="Helical" evidence="2">
    <location>
        <begin position="6"/>
        <end position="29"/>
    </location>
</feature>
<feature type="transmembrane region" description="Helical" evidence="2">
    <location>
        <begin position="115"/>
        <end position="134"/>
    </location>
</feature>
<sequence>MPTELLYTFLIMFISIFNFLTPLLLQAIIYRRTFSDDVRRLKAVVVLLFTLDSCRTLEFLVMFVNCANAASSRNDTGLYAPTQVELFIVLLSGAGMISQVVFLHRLWTFSMKKRTAAWFLSGYLVVACLTTAISDTLMSAAGAAPILRSFSREVHSVFVIEAAVDLGAAVILWRDLEHGRTTFGRTRLATTQYTIAIQLVATLTSLGCLTAYMPSSGSLFLLGTHYTLGRLYTNALVATLNARALLGPTDRPTPSSSLFAVDSEGTSEDLPLNRV</sequence>
<dbReference type="EMBL" id="JARKIE010000014">
    <property type="protein sequence ID" value="KAJ7702659.1"/>
    <property type="molecule type" value="Genomic_DNA"/>
</dbReference>
<feature type="domain" description="DUF6534" evidence="3">
    <location>
        <begin position="162"/>
        <end position="244"/>
    </location>
</feature>
<evidence type="ECO:0000259" key="3">
    <source>
        <dbReference type="Pfam" id="PF20152"/>
    </source>
</evidence>
<reference evidence="4" key="1">
    <citation type="submission" date="2023-03" db="EMBL/GenBank/DDBJ databases">
        <title>Massive genome expansion in bonnet fungi (Mycena s.s.) driven by repeated elements and novel gene families across ecological guilds.</title>
        <authorList>
            <consortium name="Lawrence Berkeley National Laboratory"/>
            <person name="Harder C.B."/>
            <person name="Miyauchi S."/>
            <person name="Viragh M."/>
            <person name="Kuo A."/>
            <person name="Thoen E."/>
            <person name="Andreopoulos B."/>
            <person name="Lu D."/>
            <person name="Skrede I."/>
            <person name="Drula E."/>
            <person name="Henrissat B."/>
            <person name="Morin E."/>
            <person name="Kohler A."/>
            <person name="Barry K."/>
            <person name="LaButti K."/>
            <person name="Morin E."/>
            <person name="Salamov A."/>
            <person name="Lipzen A."/>
            <person name="Mereny Z."/>
            <person name="Hegedus B."/>
            <person name="Baldrian P."/>
            <person name="Stursova M."/>
            <person name="Weitz H."/>
            <person name="Taylor A."/>
            <person name="Grigoriev I.V."/>
            <person name="Nagy L.G."/>
            <person name="Martin F."/>
            <person name="Kauserud H."/>
        </authorList>
    </citation>
    <scope>NUCLEOTIDE SEQUENCE</scope>
    <source>
        <strain evidence="4">CBHHK067</strain>
    </source>
</reference>